<evidence type="ECO:0000256" key="1">
    <source>
        <dbReference type="ARBA" id="ARBA00004651"/>
    </source>
</evidence>
<comment type="caution">
    <text evidence="7">The sequence shown here is derived from an EMBL/GenBank/DDBJ whole genome shotgun (WGS) entry which is preliminary data.</text>
</comment>
<keyword evidence="3 6" id="KW-0812">Transmembrane</keyword>
<dbReference type="InterPro" id="IPR043428">
    <property type="entry name" value="LivM-like"/>
</dbReference>
<gene>
    <name evidence="7" type="ORF">LMG26411_07435</name>
</gene>
<evidence type="ECO:0000256" key="5">
    <source>
        <dbReference type="ARBA" id="ARBA00023136"/>
    </source>
</evidence>
<keyword evidence="2" id="KW-1003">Cell membrane</keyword>
<dbReference type="PANTHER" id="PTHR30482:SF17">
    <property type="entry name" value="ABC TRANSPORTER ATP-BINDING PROTEIN"/>
    <property type="match status" value="1"/>
</dbReference>
<dbReference type="RefSeq" id="WP_211958191.1">
    <property type="nucleotide sequence ID" value="NZ_CAJPVI010000079.1"/>
</dbReference>
<comment type="subcellular location">
    <subcellularLocation>
        <location evidence="1">Cell membrane</location>
        <topology evidence="1">Multi-pass membrane protein</topology>
    </subcellularLocation>
</comment>
<feature type="transmembrane region" description="Helical" evidence="6">
    <location>
        <begin position="179"/>
        <end position="198"/>
    </location>
</feature>
<dbReference type="InterPro" id="IPR001851">
    <property type="entry name" value="ABC_transp_permease"/>
</dbReference>
<dbReference type="PANTHER" id="PTHR30482">
    <property type="entry name" value="HIGH-AFFINITY BRANCHED-CHAIN AMINO ACID TRANSPORT SYSTEM PERMEASE"/>
    <property type="match status" value="1"/>
</dbReference>
<evidence type="ECO:0000256" key="2">
    <source>
        <dbReference type="ARBA" id="ARBA00022475"/>
    </source>
</evidence>
<proteinExistence type="predicted"/>
<dbReference type="CDD" id="cd06581">
    <property type="entry name" value="TM_PBP1_LivM_like"/>
    <property type="match status" value="1"/>
</dbReference>
<evidence type="ECO:0000256" key="4">
    <source>
        <dbReference type="ARBA" id="ARBA00022989"/>
    </source>
</evidence>
<dbReference type="EMBL" id="CAJPVI010000079">
    <property type="protein sequence ID" value="CAG2160369.1"/>
    <property type="molecule type" value="Genomic_DNA"/>
</dbReference>
<keyword evidence="8" id="KW-1185">Reference proteome</keyword>
<dbReference type="Pfam" id="PF02653">
    <property type="entry name" value="BPD_transp_2"/>
    <property type="match status" value="1"/>
</dbReference>
<name>A0ABM8TV09_9BURK</name>
<evidence type="ECO:0000313" key="8">
    <source>
        <dbReference type="Proteomes" id="UP000672657"/>
    </source>
</evidence>
<feature type="transmembrane region" description="Helical" evidence="6">
    <location>
        <begin position="265"/>
        <end position="290"/>
    </location>
</feature>
<accession>A0ABM8TV09</accession>
<feature type="transmembrane region" description="Helical" evidence="6">
    <location>
        <begin position="297"/>
        <end position="316"/>
    </location>
</feature>
<organism evidence="7 8">
    <name type="scientific">Cupriavidus numazuensis</name>
    <dbReference type="NCBI Taxonomy" id="221992"/>
    <lineage>
        <taxon>Bacteria</taxon>
        <taxon>Pseudomonadati</taxon>
        <taxon>Pseudomonadota</taxon>
        <taxon>Betaproteobacteria</taxon>
        <taxon>Burkholderiales</taxon>
        <taxon>Burkholderiaceae</taxon>
        <taxon>Cupriavidus</taxon>
    </lineage>
</organism>
<sequence length="332" mass="34811">MKEAAIQTSTKRNPSQGNSLPDAGIALCMLVAFALVPALQDKGITYLAAVTMIHVLFSLALNVVFGQTGMVSFGHAAYFAAGAYTTGFLLQQFSGLSFAPAWIASGIIGACLAAAVGVVALRRASGIHFAILTLALAELLHVLISKSSFLGRDDGLTGIRRPVFDLGFVSVDLASGNHLYYATLFISIALTALLWVFWHNRLGRLLAALRQDELRVRFFGANVNGLRMVALVISGAVSGLAGGLYAPTAQMLTPELAHWSYSALPILMCLVGGTSSFWGPAVGAILFLSIEHLTRNVIGLSEMIIGLTLLGVVLAFPGGLLGRLKASGGSHG</sequence>
<keyword evidence="5 6" id="KW-0472">Membrane</keyword>
<evidence type="ECO:0000256" key="6">
    <source>
        <dbReference type="SAM" id="Phobius"/>
    </source>
</evidence>
<evidence type="ECO:0008006" key="9">
    <source>
        <dbReference type="Google" id="ProtNLM"/>
    </source>
</evidence>
<evidence type="ECO:0000313" key="7">
    <source>
        <dbReference type="EMBL" id="CAG2160369.1"/>
    </source>
</evidence>
<feature type="transmembrane region" description="Helical" evidence="6">
    <location>
        <begin position="219"/>
        <end position="245"/>
    </location>
</feature>
<feature type="transmembrane region" description="Helical" evidence="6">
    <location>
        <begin position="99"/>
        <end position="120"/>
    </location>
</feature>
<feature type="transmembrane region" description="Helical" evidence="6">
    <location>
        <begin position="127"/>
        <end position="144"/>
    </location>
</feature>
<evidence type="ECO:0000256" key="3">
    <source>
        <dbReference type="ARBA" id="ARBA00022692"/>
    </source>
</evidence>
<dbReference type="Proteomes" id="UP000672657">
    <property type="component" value="Unassembled WGS sequence"/>
</dbReference>
<feature type="transmembrane region" description="Helical" evidence="6">
    <location>
        <begin position="20"/>
        <end position="38"/>
    </location>
</feature>
<feature type="transmembrane region" description="Helical" evidence="6">
    <location>
        <begin position="44"/>
        <end position="64"/>
    </location>
</feature>
<protein>
    <recommendedName>
        <fullName evidence="9">Branched-chain amino acid ABC transporter permease</fullName>
    </recommendedName>
</protein>
<reference evidence="7 8" key="1">
    <citation type="submission" date="2021-03" db="EMBL/GenBank/DDBJ databases">
        <authorList>
            <person name="Peeters C."/>
        </authorList>
    </citation>
    <scope>NUCLEOTIDE SEQUENCE [LARGE SCALE GENOMIC DNA]</scope>
    <source>
        <strain evidence="7 8">LMG 26411</strain>
    </source>
</reference>
<feature type="transmembrane region" description="Helical" evidence="6">
    <location>
        <begin position="76"/>
        <end position="93"/>
    </location>
</feature>
<keyword evidence="4 6" id="KW-1133">Transmembrane helix</keyword>